<gene>
    <name evidence="2" type="ORF">GCL60_15995</name>
</gene>
<dbReference type="AlphaFoldDB" id="A0A6N6VMW4"/>
<evidence type="ECO:0000313" key="2">
    <source>
        <dbReference type="EMBL" id="KAB8036063.1"/>
    </source>
</evidence>
<name>A0A6N6VMW4_9BACT</name>
<feature type="transmembrane region" description="Helical" evidence="1">
    <location>
        <begin position="6"/>
        <end position="26"/>
    </location>
</feature>
<organism evidence="2 3">
    <name type="scientific">Silvanigrella paludirubra</name>
    <dbReference type="NCBI Taxonomy" id="2499159"/>
    <lineage>
        <taxon>Bacteria</taxon>
        <taxon>Pseudomonadati</taxon>
        <taxon>Bdellovibrionota</taxon>
        <taxon>Oligoflexia</taxon>
        <taxon>Silvanigrellales</taxon>
        <taxon>Silvanigrellaceae</taxon>
        <taxon>Silvanigrella</taxon>
    </lineage>
</organism>
<dbReference type="EMBL" id="WFLM01000008">
    <property type="protein sequence ID" value="KAB8036063.1"/>
    <property type="molecule type" value="Genomic_DNA"/>
</dbReference>
<dbReference type="RefSeq" id="WP_153421753.1">
    <property type="nucleotide sequence ID" value="NZ_WFLM01000008.1"/>
</dbReference>
<keyword evidence="3" id="KW-1185">Reference proteome</keyword>
<keyword evidence="1" id="KW-1133">Transmembrane helix</keyword>
<proteinExistence type="predicted"/>
<reference evidence="2 3" key="1">
    <citation type="submission" date="2019-10" db="EMBL/GenBank/DDBJ databases">
        <title>New species of Slilvanegrellaceae.</title>
        <authorList>
            <person name="Pitt A."/>
            <person name="Hahn M.W."/>
        </authorList>
    </citation>
    <scope>NUCLEOTIDE SEQUENCE [LARGE SCALE GENOMIC DNA]</scope>
    <source>
        <strain evidence="2 3">SP-Ram-0.45-NSY-1</strain>
    </source>
</reference>
<dbReference type="PROSITE" id="PS51257">
    <property type="entry name" value="PROKAR_LIPOPROTEIN"/>
    <property type="match status" value="1"/>
</dbReference>
<keyword evidence="1" id="KW-0812">Transmembrane</keyword>
<protein>
    <submittedName>
        <fullName evidence="2">Uncharacterized protein</fullName>
    </submittedName>
</protein>
<keyword evidence="1" id="KW-0472">Membrane</keyword>
<accession>A0A6N6VMW4</accession>
<sequence length="183" mass="20372">MKQVFFNYILKILMTIGGFLFVSCGAKFADLNKNSNGCTLNIDDNSWFKSSSPNLSIFPPNKIYYSVKAPIKNCSEFFSSNNNLAVSLNLKSTINKIGLGDSLVFLSIQTENLAKPTFVATNVANNFATNGSLNKVIIDSSTNIDWKPPFKVSDNFILTFMIPDAAENQYAYYPKGNIYLEKK</sequence>
<comment type="caution">
    <text evidence="2">The sequence shown here is derived from an EMBL/GenBank/DDBJ whole genome shotgun (WGS) entry which is preliminary data.</text>
</comment>
<evidence type="ECO:0000313" key="3">
    <source>
        <dbReference type="Proteomes" id="UP000437748"/>
    </source>
</evidence>
<evidence type="ECO:0000256" key="1">
    <source>
        <dbReference type="SAM" id="Phobius"/>
    </source>
</evidence>
<dbReference type="Proteomes" id="UP000437748">
    <property type="component" value="Unassembled WGS sequence"/>
</dbReference>